<gene>
    <name evidence="10" type="ORF">METZ01_LOCUS40361</name>
</gene>
<name>A0A381RCD3_9ZZZZ</name>
<keyword evidence="2" id="KW-0004">4Fe-4S</keyword>
<dbReference type="GO" id="GO:0046872">
    <property type="term" value="F:metal ion binding"/>
    <property type="evidence" value="ECO:0007669"/>
    <property type="project" value="UniProtKB-KW"/>
</dbReference>
<accession>A0A381RCD3</accession>
<evidence type="ECO:0000256" key="6">
    <source>
        <dbReference type="ARBA" id="ARBA00023004"/>
    </source>
</evidence>
<keyword evidence="4" id="KW-0949">S-adenosyl-L-methionine</keyword>
<dbReference type="InterPro" id="IPR023404">
    <property type="entry name" value="rSAM_horseshoe"/>
</dbReference>
<dbReference type="InterPro" id="IPR013848">
    <property type="entry name" value="Methylthiotransferase_N"/>
</dbReference>
<feature type="domain" description="Radical SAM core" evidence="9">
    <location>
        <begin position="119"/>
        <end position="349"/>
    </location>
</feature>
<dbReference type="PROSITE" id="PS51449">
    <property type="entry name" value="MTTASE_N"/>
    <property type="match status" value="1"/>
</dbReference>
<reference evidence="10" key="1">
    <citation type="submission" date="2018-05" db="EMBL/GenBank/DDBJ databases">
        <authorList>
            <person name="Lanie J.A."/>
            <person name="Ng W.-L."/>
            <person name="Kazmierczak K.M."/>
            <person name="Andrzejewski T.M."/>
            <person name="Davidsen T.M."/>
            <person name="Wayne K.J."/>
            <person name="Tettelin H."/>
            <person name="Glass J.I."/>
            <person name="Rusch D."/>
            <person name="Podicherti R."/>
            <person name="Tsui H.-C.T."/>
            <person name="Winkler M.E."/>
        </authorList>
    </citation>
    <scope>NUCLEOTIDE SEQUENCE</scope>
</reference>
<dbReference type="GO" id="GO:0051539">
    <property type="term" value="F:4 iron, 4 sulfur cluster binding"/>
    <property type="evidence" value="ECO:0007669"/>
    <property type="project" value="UniProtKB-KW"/>
</dbReference>
<feature type="domain" description="MTTase N-terminal" evidence="8">
    <location>
        <begin position="1"/>
        <end position="94"/>
    </location>
</feature>
<keyword evidence="5" id="KW-0479">Metal-binding</keyword>
<evidence type="ECO:0000256" key="2">
    <source>
        <dbReference type="ARBA" id="ARBA00022485"/>
    </source>
</evidence>
<evidence type="ECO:0000256" key="3">
    <source>
        <dbReference type="ARBA" id="ARBA00022679"/>
    </source>
</evidence>
<keyword evidence="6" id="KW-0408">Iron</keyword>
<dbReference type="SFLD" id="SFLDS00029">
    <property type="entry name" value="Radical_SAM"/>
    <property type="match status" value="1"/>
</dbReference>
<evidence type="ECO:0000256" key="1">
    <source>
        <dbReference type="ARBA" id="ARBA00001966"/>
    </source>
</evidence>
<dbReference type="GO" id="GO:0035598">
    <property type="term" value="F:tRNA (N(6)-L-threonylcarbamoyladenosine(37)-C(2))-methylthiotransferase activity"/>
    <property type="evidence" value="ECO:0007669"/>
    <property type="project" value="TreeGrafter"/>
</dbReference>
<dbReference type="Pfam" id="PF04055">
    <property type="entry name" value="Radical_SAM"/>
    <property type="match status" value="1"/>
</dbReference>
<dbReference type="InterPro" id="IPR007197">
    <property type="entry name" value="rSAM"/>
</dbReference>
<evidence type="ECO:0000259" key="9">
    <source>
        <dbReference type="PROSITE" id="PS51918"/>
    </source>
</evidence>
<dbReference type="PROSITE" id="PS01278">
    <property type="entry name" value="MTTASE_RADICAL"/>
    <property type="match status" value="1"/>
</dbReference>
<dbReference type="SUPFAM" id="SSF102114">
    <property type="entry name" value="Radical SAM enzymes"/>
    <property type="match status" value="1"/>
</dbReference>
<keyword evidence="3" id="KW-0808">Transferase</keyword>
<evidence type="ECO:0000259" key="8">
    <source>
        <dbReference type="PROSITE" id="PS51449"/>
    </source>
</evidence>
<evidence type="ECO:0000256" key="7">
    <source>
        <dbReference type="ARBA" id="ARBA00023014"/>
    </source>
</evidence>
<dbReference type="PANTHER" id="PTHR11918:SF45">
    <property type="entry name" value="THREONYLCARBAMOYLADENOSINE TRNA METHYLTHIOTRANSFERASE"/>
    <property type="match status" value="1"/>
</dbReference>
<dbReference type="Gene3D" id="3.40.50.12160">
    <property type="entry name" value="Methylthiotransferase, N-terminal domain"/>
    <property type="match status" value="1"/>
</dbReference>
<sequence>MRQELEAWGAKTTTERPEADVFVVNTCTVTNQADADARRFIRRLQREVPSAKIVVTGCSAALNPDDYHSMDGVSGVVEGHDPVAVASLVASNVPVQIELRSSLDRIDTEPIGGELLRMRRGAARGWLKVQDGCDRKCAFCATRLARGHSRSRHPSQVLAEAKLLAQVHAELVITGIHIGHYGKDLAPEWTLSRLVAELMEKLPDVRFRLGSIEATEIDDFTIELLATSGGQLAPHLHMPLQSGADPVLKRMRRWHTREQYRCRVLEIADRIWPLGLGADVITGFPGETPTDHAATCSLTRELPFTYLHVFPFSPRDGTVAAGLPNPVPQRIAGERSRELREMANDKGLAYKASRVGGPAEVIVEGESGTALTGDYLRVGLIGLDRDSDGLSGPRYSGTLQGDKEHLYIDLSHNLAAILG</sequence>
<dbReference type="AlphaFoldDB" id="A0A381RCD3"/>
<evidence type="ECO:0000313" key="10">
    <source>
        <dbReference type="EMBL" id="SUZ87507.1"/>
    </source>
</evidence>
<proteinExistence type="predicted"/>
<dbReference type="PANTHER" id="PTHR11918">
    <property type="entry name" value="RADICAL SAM PROTEINS"/>
    <property type="match status" value="1"/>
</dbReference>
<dbReference type="EMBL" id="UINC01001727">
    <property type="protein sequence ID" value="SUZ87507.1"/>
    <property type="molecule type" value="Genomic_DNA"/>
</dbReference>
<keyword evidence="7" id="KW-0411">Iron-sulfur</keyword>
<protein>
    <submittedName>
        <fullName evidence="10">Uncharacterized protein</fullName>
    </submittedName>
</protein>
<evidence type="ECO:0000256" key="4">
    <source>
        <dbReference type="ARBA" id="ARBA00022691"/>
    </source>
</evidence>
<dbReference type="InterPro" id="IPR038135">
    <property type="entry name" value="Methylthiotransferase_N_sf"/>
</dbReference>
<dbReference type="InterPro" id="IPR020612">
    <property type="entry name" value="Methylthiotransferase_CS"/>
</dbReference>
<organism evidence="10">
    <name type="scientific">marine metagenome</name>
    <dbReference type="NCBI Taxonomy" id="408172"/>
    <lineage>
        <taxon>unclassified sequences</taxon>
        <taxon>metagenomes</taxon>
        <taxon>ecological metagenomes</taxon>
    </lineage>
</organism>
<dbReference type="NCBIfam" id="TIGR00089">
    <property type="entry name" value="MiaB/RimO family radical SAM methylthiotransferase"/>
    <property type="match status" value="1"/>
</dbReference>
<dbReference type="InterPro" id="IPR058240">
    <property type="entry name" value="rSAM_sf"/>
</dbReference>
<dbReference type="Gene3D" id="3.80.30.20">
    <property type="entry name" value="tm_1862 like domain"/>
    <property type="match status" value="1"/>
</dbReference>
<evidence type="ECO:0000256" key="5">
    <source>
        <dbReference type="ARBA" id="ARBA00022723"/>
    </source>
</evidence>
<dbReference type="InterPro" id="IPR005839">
    <property type="entry name" value="Methylthiotransferase"/>
</dbReference>
<comment type="cofactor">
    <cofactor evidence="1">
        <name>[4Fe-4S] cluster</name>
        <dbReference type="ChEBI" id="CHEBI:49883"/>
    </cofactor>
</comment>
<dbReference type="SMART" id="SM00729">
    <property type="entry name" value="Elp3"/>
    <property type="match status" value="1"/>
</dbReference>
<dbReference type="PROSITE" id="PS51918">
    <property type="entry name" value="RADICAL_SAM"/>
    <property type="match status" value="1"/>
</dbReference>
<dbReference type="Pfam" id="PF00919">
    <property type="entry name" value="UPF0004"/>
    <property type="match status" value="1"/>
</dbReference>
<dbReference type="SFLD" id="SFLDG01082">
    <property type="entry name" value="B12-binding_domain_containing"/>
    <property type="match status" value="1"/>
</dbReference>
<dbReference type="InterPro" id="IPR006638">
    <property type="entry name" value="Elp3/MiaA/NifB-like_rSAM"/>
</dbReference>